<dbReference type="CDD" id="cd08760">
    <property type="entry name" value="Cyt_b561_FRRS1_like"/>
    <property type="match status" value="1"/>
</dbReference>
<name>A0A9P6NBS5_9BASI</name>
<comment type="caution">
    <text evidence="4">The sequence shown here is derived from an EMBL/GenBank/DDBJ whole genome shotgun (WGS) entry which is preliminary data.</text>
</comment>
<feature type="transmembrane region" description="Helical" evidence="1">
    <location>
        <begin position="54"/>
        <end position="74"/>
    </location>
</feature>
<evidence type="ECO:0000259" key="3">
    <source>
        <dbReference type="Pfam" id="PF10355"/>
    </source>
</evidence>
<dbReference type="PANTHER" id="PTHR31685">
    <property type="entry name" value="INTEGRAL MEMBRANE PROTEIN (AFU_ORTHOLOGUE AFUA_6G12730)-RELATED"/>
    <property type="match status" value="1"/>
</dbReference>
<proteinExistence type="predicted"/>
<dbReference type="AlphaFoldDB" id="A0A9P6NBS5"/>
<evidence type="ECO:0000313" key="4">
    <source>
        <dbReference type="EMBL" id="KAG0143741.1"/>
    </source>
</evidence>
<reference evidence="4" key="1">
    <citation type="submission" date="2013-11" db="EMBL/GenBank/DDBJ databases">
        <title>Genome sequence of the fusiform rust pathogen reveals effectors for host alternation and coevolution with pine.</title>
        <authorList>
            <consortium name="DOE Joint Genome Institute"/>
            <person name="Smith K."/>
            <person name="Pendleton A."/>
            <person name="Kubisiak T."/>
            <person name="Anderson C."/>
            <person name="Salamov A."/>
            <person name="Aerts A."/>
            <person name="Riley R."/>
            <person name="Clum A."/>
            <person name="Lindquist E."/>
            <person name="Ence D."/>
            <person name="Campbell M."/>
            <person name="Kronenberg Z."/>
            <person name="Feau N."/>
            <person name="Dhillon B."/>
            <person name="Hamelin R."/>
            <person name="Burleigh J."/>
            <person name="Smith J."/>
            <person name="Yandell M."/>
            <person name="Nelson C."/>
            <person name="Grigoriev I."/>
            <person name="Davis J."/>
        </authorList>
    </citation>
    <scope>NUCLEOTIDE SEQUENCE</scope>
    <source>
        <strain evidence="4">G11</strain>
    </source>
</reference>
<protein>
    <recommendedName>
        <fullName evidence="6">Cytochrome b561 domain-containing protein</fullName>
    </recommendedName>
</protein>
<dbReference type="Pfam" id="PF10355">
    <property type="entry name" value="Ytp1"/>
    <property type="match status" value="1"/>
</dbReference>
<dbReference type="Proteomes" id="UP000886653">
    <property type="component" value="Unassembled WGS sequence"/>
</dbReference>
<gene>
    <name evidence="4" type="ORF">CROQUDRAFT_660817</name>
</gene>
<feature type="transmembrane region" description="Helical" evidence="1">
    <location>
        <begin position="158"/>
        <end position="181"/>
    </location>
</feature>
<dbReference type="InterPro" id="IPR018825">
    <property type="entry name" value="DUF2427"/>
</dbReference>
<accession>A0A9P6NBS5</accession>
<dbReference type="OrthoDB" id="4137487at2759"/>
<keyword evidence="1" id="KW-0472">Membrane</keyword>
<dbReference type="Gene3D" id="1.20.120.1770">
    <property type="match status" value="1"/>
</dbReference>
<dbReference type="Pfam" id="PF10348">
    <property type="entry name" value="DUF2427"/>
    <property type="match status" value="1"/>
</dbReference>
<feature type="domain" description="DUF2427" evidence="2">
    <location>
        <begin position="16"/>
        <end position="108"/>
    </location>
</feature>
<evidence type="ECO:0000256" key="1">
    <source>
        <dbReference type="SAM" id="Phobius"/>
    </source>
</evidence>
<keyword evidence="1" id="KW-0812">Transmembrane</keyword>
<feature type="transmembrane region" description="Helical" evidence="1">
    <location>
        <begin position="122"/>
        <end position="146"/>
    </location>
</feature>
<feature type="transmembrane region" description="Helical" evidence="1">
    <location>
        <begin position="345"/>
        <end position="366"/>
    </location>
</feature>
<feature type="transmembrane region" description="Helical" evidence="1">
    <location>
        <begin position="253"/>
        <end position="270"/>
    </location>
</feature>
<dbReference type="InterPro" id="IPR018827">
    <property type="entry name" value="YTP1_C"/>
</dbReference>
<evidence type="ECO:0000259" key="2">
    <source>
        <dbReference type="Pfam" id="PF10348"/>
    </source>
</evidence>
<sequence>MEEDDNTYENHMNTGDTKPLPLTLRVHAIVQLITWAIIFPTGFVLGLSKSRYHVPCQIAGMVLTLPGFLLPHFAHERHPHSNAHTVFGSILACYMLGQVGCGIFLSLHIYQTSRFRRIVQLVHSFLGFCFPIISWIQLLLGGITGLKICFGSHTGQCLAYFITGSSFIFYGIVLLLMIHFGQPWLARRGFSQEFLDCCVVTAWGIINTFTARGFFFSATSEWSHLEMQHSTIGVFWALAGGLGIFLSRHGQRSVAPGLILIVTGWEAGYLELTTPYSQLVHTAFGYVLMAAGASKMADVCLLSDCKAWRHTTPFLLTAAGVMFLSSTDQQLRKVLVKQFDHPTYALIQISTAVLIYLFVNVLLNLYQHLKPVRETGSGKYECLEMSEPSEESDGEIKARVEQVIWSSP</sequence>
<dbReference type="PANTHER" id="PTHR31685:SF2">
    <property type="entry name" value="PROTEIN YTP1"/>
    <property type="match status" value="1"/>
</dbReference>
<keyword evidence="5" id="KW-1185">Reference proteome</keyword>
<feature type="transmembrane region" description="Helical" evidence="1">
    <location>
        <begin position="193"/>
        <end position="215"/>
    </location>
</feature>
<dbReference type="EMBL" id="MU167311">
    <property type="protein sequence ID" value="KAG0143741.1"/>
    <property type="molecule type" value="Genomic_DNA"/>
</dbReference>
<feature type="transmembrane region" description="Helical" evidence="1">
    <location>
        <begin position="227"/>
        <end position="246"/>
    </location>
</feature>
<evidence type="ECO:0008006" key="6">
    <source>
        <dbReference type="Google" id="ProtNLM"/>
    </source>
</evidence>
<feature type="transmembrane region" description="Helical" evidence="1">
    <location>
        <begin position="28"/>
        <end position="47"/>
    </location>
</feature>
<organism evidence="4 5">
    <name type="scientific">Cronartium quercuum f. sp. fusiforme G11</name>
    <dbReference type="NCBI Taxonomy" id="708437"/>
    <lineage>
        <taxon>Eukaryota</taxon>
        <taxon>Fungi</taxon>
        <taxon>Dikarya</taxon>
        <taxon>Basidiomycota</taxon>
        <taxon>Pucciniomycotina</taxon>
        <taxon>Pucciniomycetes</taxon>
        <taxon>Pucciniales</taxon>
        <taxon>Coleosporiaceae</taxon>
        <taxon>Cronartium</taxon>
    </lineage>
</organism>
<feature type="transmembrane region" description="Helical" evidence="1">
    <location>
        <begin position="86"/>
        <end position="110"/>
    </location>
</feature>
<feature type="domain" description="Protein YTP1-like C-terminal" evidence="3">
    <location>
        <begin position="134"/>
        <end position="366"/>
    </location>
</feature>
<evidence type="ECO:0000313" key="5">
    <source>
        <dbReference type="Proteomes" id="UP000886653"/>
    </source>
</evidence>
<keyword evidence="1" id="KW-1133">Transmembrane helix</keyword>